<evidence type="ECO:0000256" key="9">
    <source>
        <dbReference type="SAM" id="Phobius"/>
    </source>
</evidence>
<protein>
    <recommendedName>
        <fullName evidence="12">Golgin-84</fullName>
    </recommendedName>
</protein>
<dbReference type="GO" id="GO:0000139">
    <property type="term" value="C:Golgi membrane"/>
    <property type="evidence" value="ECO:0007669"/>
    <property type="project" value="UniProtKB-SubCell"/>
</dbReference>
<evidence type="ECO:0000313" key="11">
    <source>
        <dbReference type="Proteomes" id="UP000820818"/>
    </source>
</evidence>
<feature type="region of interest" description="Disordered" evidence="8">
    <location>
        <begin position="35"/>
        <end position="69"/>
    </location>
</feature>
<keyword evidence="6 9" id="KW-0472">Membrane</keyword>
<feature type="compositionally biased region" description="Polar residues" evidence="8">
    <location>
        <begin position="51"/>
        <end position="69"/>
    </location>
</feature>
<dbReference type="GO" id="GO:0031985">
    <property type="term" value="C:Golgi cisterna"/>
    <property type="evidence" value="ECO:0007669"/>
    <property type="project" value="TreeGrafter"/>
</dbReference>
<dbReference type="GO" id="GO:0007030">
    <property type="term" value="P:Golgi organization"/>
    <property type="evidence" value="ECO:0007669"/>
    <property type="project" value="InterPro"/>
</dbReference>
<evidence type="ECO:0000256" key="5">
    <source>
        <dbReference type="ARBA" id="ARBA00023054"/>
    </source>
</evidence>
<feature type="compositionally biased region" description="Basic and acidic residues" evidence="8">
    <location>
        <begin position="35"/>
        <end position="45"/>
    </location>
</feature>
<dbReference type="EMBL" id="WJBH02000002">
    <property type="protein sequence ID" value="KAI9563209.1"/>
    <property type="molecule type" value="Genomic_DNA"/>
</dbReference>
<evidence type="ECO:0000256" key="2">
    <source>
        <dbReference type="ARBA" id="ARBA00022692"/>
    </source>
</evidence>
<comment type="subcellular location">
    <subcellularLocation>
        <location evidence="1">Golgi apparatus membrane</location>
        <topology evidence="1">Single-pass type IV membrane protein</topology>
    </subcellularLocation>
</comment>
<dbReference type="PANTHER" id="PTHR13815">
    <property type="entry name" value="GOLGIN-84"/>
    <property type="match status" value="1"/>
</dbReference>
<accession>A0AAD5KYN0</accession>
<evidence type="ECO:0000256" key="3">
    <source>
        <dbReference type="ARBA" id="ARBA00022989"/>
    </source>
</evidence>
<evidence type="ECO:0000256" key="1">
    <source>
        <dbReference type="ARBA" id="ARBA00004409"/>
    </source>
</evidence>
<reference evidence="10 11" key="1">
    <citation type="submission" date="2022-05" db="EMBL/GenBank/DDBJ databases">
        <title>A multi-omics perspective on studying reproductive biology in Daphnia sinensis.</title>
        <authorList>
            <person name="Jia J."/>
        </authorList>
    </citation>
    <scope>NUCLEOTIDE SEQUENCE [LARGE SCALE GENOMIC DNA]</scope>
    <source>
        <strain evidence="10 11">WSL</strain>
    </source>
</reference>
<proteinExistence type="predicted"/>
<evidence type="ECO:0000256" key="8">
    <source>
        <dbReference type="SAM" id="MobiDB-lite"/>
    </source>
</evidence>
<gene>
    <name evidence="10" type="ORF">GHT06_010667</name>
</gene>
<dbReference type="Proteomes" id="UP000820818">
    <property type="component" value="Linkage Group LG2"/>
</dbReference>
<evidence type="ECO:0000313" key="10">
    <source>
        <dbReference type="EMBL" id="KAI9563209.1"/>
    </source>
</evidence>
<evidence type="ECO:0008006" key="12">
    <source>
        <dbReference type="Google" id="ProtNLM"/>
    </source>
</evidence>
<sequence>MSWLTDLAGKAEDFLVKIDKNAAVAAQSVLVTKERVTPNQSRRDSGASVASDFSSNHGQQTGPAATNFKNSISMSDLSKAGKSKPDLDATLMASLNTNSDVLDASTNMTLTSSSTYSNGDLSLIQENGLLKQEIKSLNQEIRQSMQHAKQAQKEAKVAEQQLKSQATAVQLVEQQLSSLRKENMALADQILDKDAELTTLKGKIEAVHVEQEYQTKLEHLQSQLETESQKRQSLEVEMKLQWNQMEKERCNLLAESQQYQYQLQTAREELEVVHQSLNEYKLRAQRILQDKDRLLQDIKQQKTVESFQLPSELLMAELDQLQQERDLLREETVQSNSQLQQCRKEITRLEARYEAEIRQIREVSGLAETRMLEERAKKELVENELRQLEEELRYVREDLSQQKVQSAGRIQQLETELGKVRNQLTSKQNNSKTPSQDELEQRLRTLTETLVAKQAVLEKVQSERSSLLLQLERATKERTSNGTPSENEASTRVLLNITDDELAKVTTGVSRRMRHAYSSLDSLNFRFGQALRRRPAARLVLFFYMVVLHFWVAFVLLTYTPEMHESKHSTSPS</sequence>
<comment type="caution">
    <text evidence="10">The sequence shown here is derived from an EMBL/GenBank/DDBJ whole genome shotgun (WGS) entry which is preliminary data.</text>
</comment>
<evidence type="ECO:0000256" key="6">
    <source>
        <dbReference type="ARBA" id="ARBA00023136"/>
    </source>
</evidence>
<name>A0AAD5KYN0_9CRUS</name>
<keyword evidence="3 9" id="KW-1133">Transmembrane helix</keyword>
<organism evidence="10 11">
    <name type="scientific">Daphnia sinensis</name>
    <dbReference type="NCBI Taxonomy" id="1820382"/>
    <lineage>
        <taxon>Eukaryota</taxon>
        <taxon>Metazoa</taxon>
        <taxon>Ecdysozoa</taxon>
        <taxon>Arthropoda</taxon>
        <taxon>Crustacea</taxon>
        <taxon>Branchiopoda</taxon>
        <taxon>Diplostraca</taxon>
        <taxon>Cladocera</taxon>
        <taxon>Anomopoda</taxon>
        <taxon>Daphniidae</taxon>
        <taxon>Daphnia</taxon>
        <taxon>Daphnia similis group</taxon>
    </lineage>
</organism>
<feature type="transmembrane region" description="Helical" evidence="9">
    <location>
        <begin position="539"/>
        <end position="559"/>
    </location>
</feature>
<dbReference type="AlphaFoldDB" id="A0AAD5KYN0"/>
<feature type="coiled-coil region" evidence="7">
    <location>
        <begin position="127"/>
        <end position="237"/>
    </location>
</feature>
<keyword evidence="2 9" id="KW-0812">Transmembrane</keyword>
<dbReference type="GO" id="GO:0000301">
    <property type="term" value="P:retrograde transport, vesicle recycling within Golgi"/>
    <property type="evidence" value="ECO:0007669"/>
    <property type="project" value="TreeGrafter"/>
</dbReference>
<keyword evidence="5 7" id="KW-0175">Coiled coil</keyword>
<keyword evidence="11" id="KW-1185">Reference proteome</keyword>
<keyword evidence="4" id="KW-0333">Golgi apparatus</keyword>
<feature type="coiled-coil region" evidence="7">
    <location>
        <begin position="263"/>
        <end position="477"/>
    </location>
</feature>
<dbReference type="PANTHER" id="PTHR13815:SF7">
    <property type="entry name" value="GOLGIN SUBFAMILY A MEMBER 5"/>
    <property type="match status" value="1"/>
</dbReference>
<dbReference type="InterPro" id="IPR019177">
    <property type="entry name" value="Golgin_subfamily_A_member_5"/>
</dbReference>
<dbReference type="Pfam" id="PF09787">
    <property type="entry name" value="Golgin_A5"/>
    <property type="match status" value="1"/>
</dbReference>
<evidence type="ECO:0000256" key="7">
    <source>
        <dbReference type="SAM" id="Coils"/>
    </source>
</evidence>
<evidence type="ECO:0000256" key="4">
    <source>
        <dbReference type="ARBA" id="ARBA00023034"/>
    </source>
</evidence>